<dbReference type="Gene3D" id="3.60.21.70">
    <property type="entry name" value="PhoD-like phosphatase"/>
    <property type="match status" value="1"/>
</dbReference>
<dbReference type="RefSeq" id="WP_220748908.1">
    <property type="nucleotide sequence ID" value="NZ_BPFH01000003.1"/>
</dbReference>
<reference evidence="2 3" key="1">
    <citation type="submission" date="2021-05" db="EMBL/GenBank/DDBJ databases">
        <title>Bacteria Genome sequencing.</title>
        <authorList>
            <person name="Takabe Y."/>
            <person name="Nakajima Y."/>
            <person name="Suzuki S."/>
            <person name="Shiozaki T."/>
        </authorList>
    </citation>
    <scope>NUCLEOTIDE SEQUENCE [LARGE SCALE GENOMIC DNA]</scope>
    <source>
        <strain evidence="2 3">AI_62</strain>
    </source>
</reference>
<dbReference type="Pfam" id="PF19050">
    <property type="entry name" value="PhoD_2"/>
    <property type="match status" value="1"/>
</dbReference>
<dbReference type="PANTHER" id="PTHR46689:SF2">
    <property type="entry name" value="WW DOMAIN PROTEIN (AFU_ORTHOLOGUE AFUA_6G06520)"/>
    <property type="match status" value="1"/>
</dbReference>
<feature type="domain" description="PhoD-like phosphatase" evidence="1">
    <location>
        <begin position="114"/>
        <end position="327"/>
    </location>
</feature>
<sequence length="477" mass="51958">MTASPPFTGPILILDDLRDGDMHLSALILGGPDGTPPPLLVGGARIPCTVLSRFAEVTVWRARFTLGPDLGSDYAWNGQTYSVACDLTGDLRFAYVSCNGEEHGDLSRDPEERNVMWRRLGADHDASPFTLLLHGGDQIYADEVTDGHPLTRDWPLKVPEVEDAAALSDLRGHLRDAFAHRYVALYAQPAFAKLAARVPSLMQWDDHDICDGWGSLPEEATASAVGQTLFAAAREATLIFQHGCVDGDLPPRFDDPSGEHLGWAVEASDLRLVAPDLRSGRSLTTVMAPAGWTAFEAQAEAAPSGHTFVLSSVPLLGPRLSLVERVMGWLPGIQKYEDDLRDQWQSRAHRDAWVRVLHLVSRMARSAEARVTALSGEIHLATRAEMALAGGKTLHQLVASGITHRAPPMMWARILGALAALGEDPVPHAPIRILPLPGQRRRYTAERNALVLTRDAGAWSASWMLERTGQTPPLPLD</sequence>
<name>A0ABQ4NM37_9RHOB</name>
<proteinExistence type="predicted"/>
<dbReference type="EMBL" id="BPFH01000003">
    <property type="protein sequence ID" value="GIT95416.1"/>
    <property type="molecule type" value="Genomic_DNA"/>
</dbReference>
<evidence type="ECO:0000313" key="3">
    <source>
        <dbReference type="Proteomes" id="UP000786693"/>
    </source>
</evidence>
<dbReference type="InterPro" id="IPR038607">
    <property type="entry name" value="PhoD-like_sf"/>
</dbReference>
<evidence type="ECO:0000313" key="2">
    <source>
        <dbReference type="EMBL" id="GIT95416.1"/>
    </source>
</evidence>
<dbReference type="SUPFAM" id="SSF56300">
    <property type="entry name" value="Metallo-dependent phosphatases"/>
    <property type="match status" value="1"/>
</dbReference>
<comment type="caution">
    <text evidence="2">The sequence shown here is derived from an EMBL/GenBank/DDBJ whole genome shotgun (WGS) entry which is preliminary data.</text>
</comment>
<dbReference type="InterPro" id="IPR043904">
    <property type="entry name" value="PhoD_2-like"/>
</dbReference>
<dbReference type="InterPro" id="IPR018946">
    <property type="entry name" value="PhoD-like_MPP"/>
</dbReference>
<dbReference type="PANTHER" id="PTHR46689">
    <property type="entry name" value="MEMBRANE PROTEIN, PUTATIVE-RELATED"/>
    <property type="match status" value="1"/>
</dbReference>
<accession>A0ABQ4NM37</accession>
<organism evidence="2 3">
    <name type="scientific">Jannaschia pagri</name>
    <dbReference type="NCBI Taxonomy" id="2829797"/>
    <lineage>
        <taxon>Bacteria</taxon>
        <taxon>Pseudomonadati</taxon>
        <taxon>Pseudomonadota</taxon>
        <taxon>Alphaproteobacteria</taxon>
        <taxon>Rhodobacterales</taxon>
        <taxon>Roseobacteraceae</taxon>
        <taxon>Jannaschia</taxon>
    </lineage>
</organism>
<evidence type="ECO:0000259" key="1">
    <source>
        <dbReference type="Pfam" id="PF19050"/>
    </source>
</evidence>
<dbReference type="CDD" id="cd07389">
    <property type="entry name" value="MPP_PhoD"/>
    <property type="match status" value="1"/>
</dbReference>
<dbReference type="InterPro" id="IPR029052">
    <property type="entry name" value="Metallo-depent_PP-like"/>
</dbReference>
<protein>
    <recommendedName>
        <fullName evidence="1">PhoD-like phosphatase domain-containing protein</fullName>
    </recommendedName>
</protein>
<dbReference type="Proteomes" id="UP000786693">
    <property type="component" value="Unassembled WGS sequence"/>
</dbReference>
<keyword evidence="3" id="KW-1185">Reference proteome</keyword>
<gene>
    <name evidence="2" type="ORF">JANAI62_20390</name>
</gene>